<proteinExistence type="predicted"/>
<comment type="caution">
    <text evidence="1">The sequence shown here is derived from an EMBL/GenBank/DDBJ whole genome shotgun (WGS) entry which is preliminary data.</text>
</comment>
<keyword evidence="2" id="KW-1185">Reference proteome</keyword>
<name>A0ACC0A6N1_CATRO</name>
<evidence type="ECO:0000313" key="1">
    <source>
        <dbReference type="EMBL" id="KAI5656426.1"/>
    </source>
</evidence>
<dbReference type="EMBL" id="CM044706">
    <property type="protein sequence ID" value="KAI5656426.1"/>
    <property type="molecule type" value="Genomic_DNA"/>
</dbReference>
<protein>
    <submittedName>
        <fullName evidence="1">Uncharacterized protein</fullName>
    </submittedName>
</protein>
<organism evidence="1 2">
    <name type="scientific">Catharanthus roseus</name>
    <name type="common">Madagascar periwinkle</name>
    <name type="synonym">Vinca rosea</name>
    <dbReference type="NCBI Taxonomy" id="4058"/>
    <lineage>
        <taxon>Eukaryota</taxon>
        <taxon>Viridiplantae</taxon>
        <taxon>Streptophyta</taxon>
        <taxon>Embryophyta</taxon>
        <taxon>Tracheophyta</taxon>
        <taxon>Spermatophyta</taxon>
        <taxon>Magnoliopsida</taxon>
        <taxon>eudicotyledons</taxon>
        <taxon>Gunneridae</taxon>
        <taxon>Pentapetalae</taxon>
        <taxon>asterids</taxon>
        <taxon>lamiids</taxon>
        <taxon>Gentianales</taxon>
        <taxon>Apocynaceae</taxon>
        <taxon>Rauvolfioideae</taxon>
        <taxon>Vinceae</taxon>
        <taxon>Catharanthinae</taxon>
        <taxon>Catharanthus</taxon>
    </lineage>
</organism>
<evidence type="ECO:0000313" key="2">
    <source>
        <dbReference type="Proteomes" id="UP001060085"/>
    </source>
</evidence>
<gene>
    <name evidence="1" type="ORF">M9H77_25219</name>
</gene>
<dbReference type="Proteomes" id="UP001060085">
    <property type="component" value="Linkage Group LG06"/>
</dbReference>
<sequence length="553" mass="60796">MYLYSITSQHKMTDPNPLLPPSSHAADADTEAEPKVIVLKNKKTSFDDKIEICIGNFGWKQFLQAILVSFAWVFDAQLTFISIFTDANPTWHCNSTAAACKPSAGICNLPRDSWSWDLPAHSSIISEWSLECAGSFITGLPASSFFMGCLLGGLLLAPLADSSLGRKNLLVISCLLMSLSGLLSVFSPNVWIYAALKFLCGFGRGTIGTCALVLSTEIVGKRWRGQVGIIGFFCFTFGFLSLPLMAFLNRGSSWRILYIWTCVPTIIYSLVISFSVHESPRWLYVRGRKQEFVETLKSIANLENRGNLITLSFFGSSIELSDPKASDAETNLFSTMKIFWERAWAFRRLAAVMAIGFGTGMVYYGMPLAVGALAFNLYVSVTLNALTELPASLIVFFLIGKLNRRILILGFALISGICSVLCGIIKDDNEYLKEFQIGLELVSYFSAATAFNALLIYTLELFPTCVRNSALSMVRQAVVFGGVFSPILSAAGRKNGLYSFGVFGVTIATCSMFVGCLPETMGGAFCDTLDEEEEKNERRRGYEVLINHGLENV</sequence>
<accession>A0ACC0A6N1</accession>
<reference evidence="2" key="1">
    <citation type="journal article" date="2023" name="Nat. Plants">
        <title>Single-cell RNA sequencing provides a high-resolution roadmap for understanding the multicellular compartmentation of specialized metabolism.</title>
        <authorList>
            <person name="Sun S."/>
            <person name="Shen X."/>
            <person name="Li Y."/>
            <person name="Li Y."/>
            <person name="Wang S."/>
            <person name="Li R."/>
            <person name="Zhang H."/>
            <person name="Shen G."/>
            <person name="Guo B."/>
            <person name="Wei J."/>
            <person name="Xu J."/>
            <person name="St-Pierre B."/>
            <person name="Chen S."/>
            <person name="Sun C."/>
        </authorList>
    </citation>
    <scope>NUCLEOTIDE SEQUENCE [LARGE SCALE GENOMIC DNA]</scope>
</reference>